<proteinExistence type="predicted"/>
<feature type="region of interest" description="Disordered" evidence="3">
    <location>
        <begin position="492"/>
        <end position="511"/>
    </location>
</feature>
<dbReference type="Pfam" id="PF00041">
    <property type="entry name" value="fn3"/>
    <property type="match status" value="1"/>
</dbReference>
<dbReference type="Pfam" id="PF01839">
    <property type="entry name" value="FG-GAP"/>
    <property type="match status" value="1"/>
</dbReference>
<feature type="domain" description="Fibronectin type-III" evidence="5">
    <location>
        <begin position="15"/>
        <end position="115"/>
    </location>
</feature>
<keyword evidence="2" id="KW-0325">Glycoprotein</keyword>
<dbReference type="CDD" id="cd00063">
    <property type="entry name" value="FN3"/>
    <property type="match status" value="1"/>
</dbReference>
<evidence type="ECO:0000256" key="4">
    <source>
        <dbReference type="SAM" id="SignalP"/>
    </source>
</evidence>
<feature type="chain" id="PRO_5026880539" description="Fibronectin type-III domain-containing protein" evidence="4">
    <location>
        <begin position="26"/>
        <end position="511"/>
    </location>
</feature>
<dbReference type="PRINTS" id="PR01185">
    <property type="entry name" value="INTEGRINA"/>
</dbReference>
<dbReference type="GO" id="GO:0008305">
    <property type="term" value="C:integrin complex"/>
    <property type="evidence" value="ECO:0007669"/>
    <property type="project" value="InterPro"/>
</dbReference>
<dbReference type="SUPFAM" id="SSF69318">
    <property type="entry name" value="Integrin alpha N-terminal domain"/>
    <property type="match status" value="1"/>
</dbReference>
<feature type="region of interest" description="Disordered" evidence="3">
    <location>
        <begin position="145"/>
        <end position="168"/>
    </location>
</feature>
<dbReference type="PROSITE" id="PS50853">
    <property type="entry name" value="FN3"/>
    <property type="match status" value="1"/>
</dbReference>
<dbReference type="Gene3D" id="2.60.40.10">
    <property type="entry name" value="Immunoglobulins"/>
    <property type="match status" value="1"/>
</dbReference>
<dbReference type="InterPro" id="IPR013517">
    <property type="entry name" value="FG-GAP"/>
</dbReference>
<dbReference type="GO" id="GO:0007155">
    <property type="term" value="P:cell adhesion"/>
    <property type="evidence" value="ECO:0007669"/>
    <property type="project" value="InterPro"/>
</dbReference>
<dbReference type="SUPFAM" id="SSF49265">
    <property type="entry name" value="Fibronectin type III"/>
    <property type="match status" value="1"/>
</dbReference>
<dbReference type="Proteomes" id="UP000483379">
    <property type="component" value="Unassembled WGS sequence"/>
</dbReference>
<comment type="caution">
    <text evidence="6">The sequence shown here is derived from an EMBL/GenBank/DDBJ whole genome shotgun (WGS) entry which is preliminary data.</text>
</comment>
<dbReference type="InterPro" id="IPR013783">
    <property type="entry name" value="Ig-like_fold"/>
</dbReference>
<evidence type="ECO:0000313" key="6">
    <source>
        <dbReference type="EMBL" id="NEV64614.1"/>
    </source>
</evidence>
<gene>
    <name evidence="6" type="ORF">G3446_22560</name>
</gene>
<dbReference type="RefSeq" id="WP_164455524.1">
    <property type="nucleotide sequence ID" value="NZ_JAAIJQ010000101.1"/>
</dbReference>
<dbReference type="InterPro" id="IPR036116">
    <property type="entry name" value="FN3_sf"/>
</dbReference>
<evidence type="ECO:0000259" key="5">
    <source>
        <dbReference type="PROSITE" id="PS50853"/>
    </source>
</evidence>
<dbReference type="InterPro" id="IPR028994">
    <property type="entry name" value="Integrin_alpha_N"/>
</dbReference>
<dbReference type="InterPro" id="IPR003961">
    <property type="entry name" value="FN3_dom"/>
</dbReference>
<keyword evidence="1 4" id="KW-0732">Signal</keyword>
<evidence type="ECO:0000256" key="1">
    <source>
        <dbReference type="ARBA" id="ARBA00022729"/>
    </source>
</evidence>
<sequence length="511" mass="54312">MTLRNRSVSFAALLAALTLSSAALADEPGSYTLEWDPVTDDRLAGYRVHYGTTPGEYDITIDLDLNSLPEDGKAPSYTLTGLDPNEIYYFAVTAAGAGPEESGYSNEITTGAFRYVFSASDIALSDTWLEVSDMNRELEQTLGSGSAALTASVPEATQGESRVASGDIDGDGRDELVIGYAHGDGSKAALGGMFQILDDDFSMLQWGRLSWTDYNETNGETYPAVGDLDGDGRAEIVIGLGAGGDGLLEVFSYQDHKLTSIGWTYVDWPEYTDALGKTFPALGDLDGDERAELVIGLSALSGNAGLPGGSFFVKKGFALPAEDADEDTQWNEPQYATVEIEPGLEGHLLIEAETFIGDLTWGDYANATGETRPAVGDVDGDGKDEIVIGLGRSGGGFVEVFDFEGGALLSRGYVGVDLPDYAATNGETRPAVGDTDDDGRSEILVGLGSGSYGVLELIEDAAVDFSGSERLQAQTVDEGHAEAGFWPVIKREHRSEGERPTEAEFQPVIKR</sequence>
<feature type="compositionally biased region" description="Basic and acidic residues" evidence="3">
    <location>
        <begin position="492"/>
        <end position="502"/>
    </location>
</feature>
<accession>A0A6M0K5T9</accession>
<evidence type="ECO:0000256" key="3">
    <source>
        <dbReference type="SAM" id="MobiDB-lite"/>
    </source>
</evidence>
<organism evidence="6 7">
    <name type="scientific">Thiorhodococcus minor</name>
    <dbReference type="NCBI Taxonomy" id="57489"/>
    <lineage>
        <taxon>Bacteria</taxon>
        <taxon>Pseudomonadati</taxon>
        <taxon>Pseudomonadota</taxon>
        <taxon>Gammaproteobacteria</taxon>
        <taxon>Chromatiales</taxon>
        <taxon>Chromatiaceae</taxon>
        <taxon>Thiorhodococcus</taxon>
    </lineage>
</organism>
<name>A0A6M0K5T9_9GAMM</name>
<dbReference type="EMBL" id="JAAIJQ010000101">
    <property type="protein sequence ID" value="NEV64614.1"/>
    <property type="molecule type" value="Genomic_DNA"/>
</dbReference>
<protein>
    <recommendedName>
        <fullName evidence="5">Fibronectin type-III domain-containing protein</fullName>
    </recommendedName>
</protein>
<dbReference type="SMART" id="SM00060">
    <property type="entry name" value="FN3"/>
    <property type="match status" value="1"/>
</dbReference>
<evidence type="ECO:0000256" key="2">
    <source>
        <dbReference type="ARBA" id="ARBA00023180"/>
    </source>
</evidence>
<dbReference type="AlphaFoldDB" id="A0A6M0K5T9"/>
<reference evidence="6 7" key="1">
    <citation type="submission" date="2020-02" db="EMBL/GenBank/DDBJ databases">
        <title>Genome sequences of Thiorhodococcus mannitoliphagus and Thiorhodococcus minor, purple sulfur photosynthetic bacteria in the gammaproteobacterial family, Chromatiaceae.</title>
        <authorList>
            <person name="Aviles F.A."/>
            <person name="Meyer T.E."/>
            <person name="Kyndt J.A."/>
        </authorList>
    </citation>
    <scope>NUCLEOTIDE SEQUENCE [LARGE SCALE GENOMIC DNA]</scope>
    <source>
        <strain evidence="6 7">DSM 11518</strain>
    </source>
</reference>
<feature type="signal peptide" evidence="4">
    <location>
        <begin position="1"/>
        <end position="25"/>
    </location>
</feature>
<dbReference type="InterPro" id="IPR000413">
    <property type="entry name" value="Integrin_alpha"/>
</dbReference>
<keyword evidence="7" id="KW-1185">Reference proteome</keyword>
<evidence type="ECO:0000313" key="7">
    <source>
        <dbReference type="Proteomes" id="UP000483379"/>
    </source>
</evidence>
<dbReference type="Gene3D" id="2.130.10.130">
    <property type="entry name" value="Integrin alpha, N-terminal"/>
    <property type="match status" value="2"/>
</dbReference>